<protein>
    <submittedName>
        <fullName evidence="1">Uncharacterized protein</fullName>
    </submittedName>
</protein>
<reference evidence="1" key="1">
    <citation type="submission" date="2017-12" db="EMBL/GenBank/DDBJ databases">
        <title>Gene loss provides genomic basis for host adaptation in cereal stripe rust fungi.</title>
        <authorList>
            <person name="Xia C."/>
        </authorList>
    </citation>
    <scope>NUCLEOTIDE SEQUENCE [LARGE SCALE GENOMIC DNA]</scope>
    <source>
        <strain evidence="1">93-210</strain>
    </source>
</reference>
<gene>
    <name evidence="1" type="ORF">PSTT_06643</name>
</gene>
<dbReference type="Proteomes" id="UP000239156">
    <property type="component" value="Unassembled WGS sequence"/>
</dbReference>
<sequence>MDRITPDQQVLNACAFLRTQSTTPKIFIRRFIESQNGDIAYLRRFWALERGIHSSIGLVRSLGHQLRATETGRMAWEQFIEEEVGPQSPLAYATLAILITVKLMTSFSDLQARRIAQEIVKATRNVNLTEKPC</sequence>
<organism evidence="1 2">
    <name type="scientific">Puccinia striiformis</name>
    <dbReference type="NCBI Taxonomy" id="27350"/>
    <lineage>
        <taxon>Eukaryota</taxon>
        <taxon>Fungi</taxon>
        <taxon>Dikarya</taxon>
        <taxon>Basidiomycota</taxon>
        <taxon>Pucciniomycotina</taxon>
        <taxon>Pucciniomycetes</taxon>
        <taxon>Pucciniales</taxon>
        <taxon>Pucciniaceae</taxon>
        <taxon>Puccinia</taxon>
    </lineage>
</organism>
<dbReference type="EMBL" id="PKSL01000053">
    <property type="protein sequence ID" value="POW09659.1"/>
    <property type="molecule type" value="Genomic_DNA"/>
</dbReference>
<dbReference type="VEuPathDB" id="FungiDB:PSTT_06643"/>
<dbReference type="AlphaFoldDB" id="A0A2S4VJJ5"/>
<accession>A0A2S4VJJ5</accession>
<proteinExistence type="predicted"/>
<name>A0A2S4VJJ5_9BASI</name>
<keyword evidence="2" id="KW-1185">Reference proteome</keyword>
<evidence type="ECO:0000313" key="2">
    <source>
        <dbReference type="Proteomes" id="UP000239156"/>
    </source>
</evidence>
<evidence type="ECO:0000313" key="1">
    <source>
        <dbReference type="EMBL" id="POW09659.1"/>
    </source>
</evidence>
<comment type="caution">
    <text evidence="1">The sequence shown here is derived from an EMBL/GenBank/DDBJ whole genome shotgun (WGS) entry which is preliminary data.</text>
</comment>